<keyword evidence="5 15" id="KW-0378">Hydrolase</keyword>
<keyword evidence="8" id="KW-0238">DNA-binding</keyword>
<dbReference type="Proteomes" id="UP000228775">
    <property type="component" value="Unassembled WGS sequence"/>
</dbReference>
<dbReference type="GO" id="GO:0003677">
    <property type="term" value="F:DNA binding"/>
    <property type="evidence" value="ECO:0007669"/>
    <property type="project" value="UniProtKB-KW"/>
</dbReference>
<evidence type="ECO:0000256" key="15">
    <source>
        <dbReference type="RuleBase" id="RU363016"/>
    </source>
</evidence>
<dbReference type="SUPFAM" id="SSF50249">
    <property type="entry name" value="Nucleic acid-binding proteins"/>
    <property type="match status" value="1"/>
</dbReference>
<gene>
    <name evidence="18" type="ORF">COS76_02090</name>
</gene>
<keyword evidence="6 15" id="KW-0347">Helicase</keyword>
<keyword evidence="11" id="KW-0413">Isomerase</keyword>
<evidence type="ECO:0000256" key="6">
    <source>
        <dbReference type="ARBA" id="ARBA00022806"/>
    </source>
</evidence>
<dbReference type="InterPro" id="IPR011545">
    <property type="entry name" value="DEAD/DEAH_box_helicase_dom"/>
</dbReference>
<comment type="catalytic activity">
    <reaction evidence="14 15">
        <text>ATP + H2O = ADP + phosphate + H(+)</text>
        <dbReference type="Rhea" id="RHEA:13065"/>
        <dbReference type="ChEBI" id="CHEBI:15377"/>
        <dbReference type="ChEBI" id="CHEBI:15378"/>
        <dbReference type="ChEBI" id="CHEBI:30616"/>
        <dbReference type="ChEBI" id="CHEBI:43474"/>
        <dbReference type="ChEBI" id="CHEBI:456216"/>
        <dbReference type="EC" id="5.6.2.4"/>
    </reaction>
</comment>
<dbReference type="InterPro" id="IPR001650">
    <property type="entry name" value="Helicase_C-like"/>
</dbReference>
<dbReference type="GO" id="GO:0006310">
    <property type="term" value="P:DNA recombination"/>
    <property type="evidence" value="ECO:0007669"/>
    <property type="project" value="UniProtKB-UniRule"/>
</dbReference>
<dbReference type="Gene3D" id="2.40.50.140">
    <property type="entry name" value="Nucleic acid-binding proteins"/>
    <property type="match status" value="1"/>
</dbReference>
<comment type="function">
    <text evidence="15">Plays a critical role in recombination and DNA repair. Helps process Holliday junction intermediates to mature products by catalyzing branch migration. Has replication fork regression activity, unwinds stalled or blocked replication forks to make a HJ that can be resolved. Has a DNA unwinding activity characteristic of a DNA helicase with 3'-5' polarity.</text>
</comment>
<dbReference type="GO" id="GO:0005524">
    <property type="term" value="F:ATP binding"/>
    <property type="evidence" value="ECO:0007669"/>
    <property type="project" value="UniProtKB-KW"/>
</dbReference>
<dbReference type="InterPro" id="IPR027417">
    <property type="entry name" value="P-loop_NTPase"/>
</dbReference>
<dbReference type="GO" id="GO:0006281">
    <property type="term" value="P:DNA repair"/>
    <property type="evidence" value="ECO:0007669"/>
    <property type="project" value="UniProtKB-UniRule"/>
</dbReference>
<keyword evidence="7 15" id="KW-0067">ATP-binding</keyword>
<evidence type="ECO:0000256" key="4">
    <source>
        <dbReference type="ARBA" id="ARBA00022763"/>
    </source>
</evidence>
<evidence type="ECO:0000256" key="3">
    <source>
        <dbReference type="ARBA" id="ARBA00022741"/>
    </source>
</evidence>
<dbReference type="Gene3D" id="3.40.50.300">
    <property type="entry name" value="P-loop containing nucleotide triphosphate hydrolases"/>
    <property type="match status" value="2"/>
</dbReference>
<proteinExistence type="inferred from homology"/>
<keyword evidence="4 15" id="KW-0227">DNA damage</keyword>
<dbReference type="NCBIfam" id="TIGR00643">
    <property type="entry name" value="recG"/>
    <property type="match status" value="1"/>
</dbReference>
<dbReference type="PANTHER" id="PTHR47964:SF1">
    <property type="entry name" value="ATP-DEPENDENT DNA HELICASE HOMOLOG RECG, CHLOROPLASTIC"/>
    <property type="match status" value="1"/>
</dbReference>
<comment type="caution">
    <text evidence="18">The sequence shown here is derived from an EMBL/GenBank/DDBJ whole genome shotgun (WGS) entry which is preliminary data.</text>
</comment>
<comment type="similarity">
    <text evidence="1 15">Belongs to the helicase family. RecG subfamily.</text>
</comment>
<dbReference type="Pfam" id="PF17191">
    <property type="entry name" value="RecG_wedge"/>
    <property type="match status" value="1"/>
</dbReference>
<dbReference type="NCBIfam" id="NF008165">
    <property type="entry name" value="PRK10917.1-3"/>
    <property type="match status" value="1"/>
</dbReference>
<evidence type="ECO:0000256" key="13">
    <source>
        <dbReference type="ARBA" id="ARBA00034808"/>
    </source>
</evidence>
<reference evidence="19" key="1">
    <citation type="submission" date="2017-09" db="EMBL/GenBank/DDBJ databases">
        <title>Depth-based differentiation of microbial function through sediment-hosted aquifers and enrichment of novel symbionts in the deep terrestrial subsurface.</title>
        <authorList>
            <person name="Probst A.J."/>
            <person name="Ladd B."/>
            <person name="Jarett J.K."/>
            <person name="Geller-Mcgrath D.E."/>
            <person name="Sieber C.M.K."/>
            <person name="Emerson J.B."/>
            <person name="Anantharaman K."/>
            <person name="Thomas B.C."/>
            <person name="Malmstrom R."/>
            <person name="Stieglmeier M."/>
            <person name="Klingl A."/>
            <person name="Woyke T."/>
            <person name="Ryan C.M."/>
            <person name="Banfield J.F."/>
        </authorList>
    </citation>
    <scope>NUCLEOTIDE SEQUENCE [LARGE SCALE GENOMIC DNA]</scope>
</reference>
<sequence>MSLQTPLVQLKKVGPKYSERLKKVGLETIQDLFFYLPCRYENLTDLTPLDAILPGQKVVIQATVNDILNSRSPRKRMLITQASVNDNLQNNLRVIWFNQPFIAKILRPGHLINLSGKVKLDNQGLFLSSPSYEIIDPIIPKPNVHTGRIIPIYHETTRLSSRYLRYLIQPLLYLTNYIPDCLPSIIKQKYKLLNLDVALKQIHFPDNLELAQQARQRLSFDEMLLIQLYYLKQKNRIKQLTAPSIPFDLETIKKFVRNLPFTLTNAQRRAAWEIFQDLQKNTPMNRLIEGDVGSGKTVVATMAALIVSQAGYQVAIMAPTAILAQQHFKELSQLLKIFKIKIGLLTSDDSQITLRFPKITHLNKKTLLNRLSKKQIQIVIGTHALIQEKVKLANPGLIIIDEQHRFGVNQRSQLIRNSCQPIPHFLSMTATPIPRSLALTIYSDLDLSLLDEMPHGRQTIITQIINDQARSATYQFVRGQIRQGRQAFVICPRIESSTDKNPPQKKSYRYSLANAPKTYRQLFCDTLLKEEEIKAVIAEYKKLSEKIFPDLKIAMLHGKLNSQEKQKIMTQFKAGKIDLLVATSVIEVGIDVPNATIMMIEGAERFGLAQLHQFRGRVGRGQHQSYCFIFTTNSNQQHNQRLKALITAKNGFELAEKDLEIRGPGQFFGASQSGLPDLAMQALSDPQIIQRARQAAQDLLNDDPQIKKYPLLKTKLEQFRIKIHWE</sequence>
<accession>A0A2M7AX39</accession>
<evidence type="ECO:0000313" key="18">
    <source>
        <dbReference type="EMBL" id="PIU75198.1"/>
    </source>
</evidence>
<dbReference type="InterPro" id="IPR012340">
    <property type="entry name" value="NA-bd_OB-fold"/>
</dbReference>
<dbReference type="Pfam" id="PF00271">
    <property type="entry name" value="Helicase_C"/>
    <property type="match status" value="1"/>
</dbReference>
<name>A0A2M7AX39_9BACT</name>
<dbReference type="GO" id="GO:0043138">
    <property type="term" value="F:3'-5' DNA helicase activity"/>
    <property type="evidence" value="ECO:0007669"/>
    <property type="project" value="UniProtKB-EC"/>
</dbReference>
<evidence type="ECO:0000259" key="16">
    <source>
        <dbReference type="PROSITE" id="PS51192"/>
    </source>
</evidence>
<feature type="domain" description="Helicase C-terminal" evidence="17">
    <location>
        <begin position="504"/>
        <end position="660"/>
    </location>
</feature>
<keyword evidence="10 15" id="KW-0234">DNA repair</keyword>
<dbReference type="InterPro" id="IPR014001">
    <property type="entry name" value="Helicase_ATP-bd"/>
</dbReference>
<feature type="domain" description="Helicase ATP-binding" evidence="16">
    <location>
        <begin position="277"/>
        <end position="450"/>
    </location>
</feature>
<dbReference type="EMBL" id="PEVY01000045">
    <property type="protein sequence ID" value="PIU75198.1"/>
    <property type="molecule type" value="Genomic_DNA"/>
</dbReference>
<dbReference type="InterPro" id="IPR004609">
    <property type="entry name" value="ATP-dep_DNA_helicase_RecG"/>
</dbReference>
<evidence type="ECO:0000256" key="8">
    <source>
        <dbReference type="ARBA" id="ARBA00023125"/>
    </source>
</evidence>
<dbReference type="EC" id="5.6.2.4" evidence="13 15"/>
<evidence type="ECO:0000256" key="7">
    <source>
        <dbReference type="ARBA" id="ARBA00022840"/>
    </source>
</evidence>
<dbReference type="Pfam" id="PF00270">
    <property type="entry name" value="DEAD"/>
    <property type="match status" value="1"/>
</dbReference>
<dbReference type="NCBIfam" id="NF008168">
    <property type="entry name" value="PRK10917.2-2"/>
    <property type="match status" value="1"/>
</dbReference>
<dbReference type="GO" id="GO:0016887">
    <property type="term" value="F:ATP hydrolysis activity"/>
    <property type="evidence" value="ECO:0007669"/>
    <property type="project" value="RHEA"/>
</dbReference>
<dbReference type="InterPro" id="IPR033454">
    <property type="entry name" value="RecG_wedge"/>
</dbReference>
<evidence type="ECO:0000256" key="5">
    <source>
        <dbReference type="ARBA" id="ARBA00022801"/>
    </source>
</evidence>
<keyword evidence="9 15" id="KW-0233">DNA recombination</keyword>
<evidence type="ECO:0000256" key="12">
    <source>
        <dbReference type="ARBA" id="ARBA00034617"/>
    </source>
</evidence>
<dbReference type="SMART" id="SM00490">
    <property type="entry name" value="HELICc"/>
    <property type="match status" value="1"/>
</dbReference>
<dbReference type="SMART" id="SM00487">
    <property type="entry name" value="DEXDc"/>
    <property type="match status" value="1"/>
</dbReference>
<evidence type="ECO:0000256" key="14">
    <source>
        <dbReference type="ARBA" id="ARBA00048988"/>
    </source>
</evidence>
<evidence type="ECO:0000256" key="2">
    <source>
        <dbReference type="ARBA" id="ARBA00017846"/>
    </source>
</evidence>
<comment type="catalytic activity">
    <reaction evidence="12 15">
        <text>Couples ATP hydrolysis with the unwinding of duplex DNA by translocating in the 3'-5' direction.</text>
        <dbReference type="EC" id="5.6.2.4"/>
    </reaction>
</comment>
<protein>
    <recommendedName>
        <fullName evidence="2 15">ATP-dependent DNA helicase RecG</fullName>
        <ecNumber evidence="13 15">5.6.2.4</ecNumber>
    </recommendedName>
</protein>
<dbReference type="CDD" id="cd17992">
    <property type="entry name" value="DEXHc_RecG"/>
    <property type="match status" value="1"/>
</dbReference>
<evidence type="ECO:0000313" key="19">
    <source>
        <dbReference type="Proteomes" id="UP000228775"/>
    </source>
</evidence>
<evidence type="ECO:0000256" key="10">
    <source>
        <dbReference type="ARBA" id="ARBA00023204"/>
    </source>
</evidence>
<dbReference type="PROSITE" id="PS51194">
    <property type="entry name" value="HELICASE_CTER"/>
    <property type="match status" value="1"/>
</dbReference>
<organism evidence="18 19">
    <name type="scientific">Candidatus Portnoybacteria bacterium CG06_land_8_20_14_3_00_39_12</name>
    <dbReference type="NCBI Taxonomy" id="1974809"/>
    <lineage>
        <taxon>Bacteria</taxon>
        <taxon>Candidatus Portnoyibacteriota</taxon>
    </lineage>
</organism>
<dbReference type="SUPFAM" id="SSF52540">
    <property type="entry name" value="P-loop containing nucleoside triphosphate hydrolases"/>
    <property type="match status" value="2"/>
</dbReference>
<dbReference type="PANTHER" id="PTHR47964">
    <property type="entry name" value="ATP-DEPENDENT DNA HELICASE HOMOLOG RECG, CHLOROPLASTIC"/>
    <property type="match status" value="1"/>
</dbReference>
<evidence type="ECO:0000259" key="17">
    <source>
        <dbReference type="PROSITE" id="PS51194"/>
    </source>
</evidence>
<dbReference type="Pfam" id="PF19833">
    <property type="entry name" value="RecG_dom3_C"/>
    <property type="match status" value="1"/>
</dbReference>
<dbReference type="CDD" id="cd04488">
    <property type="entry name" value="RecG_wedge_OBF"/>
    <property type="match status" value="1"/>
</dbReference>
<dbReference type="PROSITE" id="PS51192">
    <property type="entry name" value="HELICASE_ATP_BIND_1"/>
    <property type="match status" value="1"/>
</dbReference>
<dbReference type="InterPro" id="IPR045562">
    <property type="entry name" value="RecG_dom3_C"/>
</dbReference>
<evidence type="ECO:0000256" key="1">
    <source>
        <dbReference type="ARBA" id="ARBA00007504"/>
    </source>
</evidence>
<dbReference type="AlphaFoldDB" id="A0A2M7AX39"/>
<keyword evidence="3 15" id="KW-0547">Nucleotide-binding</keyword>
<dbReference type="InterPro" id="IPR047112">
    <property type="entry name" value="RecG/Mfd"/>
</dbReference>
<evidence type="ECO:0000256" key="9">
    <source>
        <dbReference type="ARBA" id="ARBA00023172"/>
    </source>
</evidence>
<evidence type="ECO:0000256" key="11">
    <source>
        <dbReference type="ARBA" id="ARBA00023235"/>
    </source>
</evidence>